<dbReference type="AlphaFoldDB" id="A0A0F9D5A3"/>
<feature type="non-terminal residue" evidence="1">
    <location>
        <position position="55"/>
    </location>
</feature>
<sequence>MPRKKKPAPTDQLPLTPPKSDLRVRLHRLTAKNFAGVGDEEFVVDFAPDVTVLSG</sequence>
<proteinExistence type="predicted"/>
<organism evidence="1">
    <name type="scientific">marine sediment metagenome</name>
    <dbReference type="NCBI Taxonomy" id="412755"/>
    <lineage>
        <taxon>unclassified sequences</taxon>
        <taxon>metagenomes</taxon>
        <taxon>ecological metagenomes</taxon>
    </lineage>
</organism>
<reference evidence="1" key="1">
    <citation type="journal article" date="2015" name="Nature">
        <title>Complex archaea that bridge the gap between prokaryotes and eukaryotes.</title>
        <authorList>
            <person name="Spang A."/>
            <person name="Saw J.H."/>
            <person name="Jorgensen S.L."/>
            <person name="Zaremba-Niedzwiedzka K."/>
            <person name="Martijn J."/>
            <person name="Lind A.E."/>
            <person name="van Eijk R."/>
            <person name="Schleper C."/>
            <person name="Guy L."/>
            <person name="Ettema T.J."/>
        </authorList>
    </citation>
    <scope>NUCLEOTIDE SEQUENCE</scope>
</reference>
<evidence type="ECO:0000313" key="1">
    <source>
        <dbReference type="EMBL" id="KKL56918.1"/>
    </source>
</evidence>
<gene>
    <name evidence="1" type="ORF">LCGC14_2240630</name>
</gene>
<name>A0A0F9D5A3_9ZZZZ</name>
<accession>A0A0F9D5A3</accession>
<protein>
    <submittedName>
        <fullName evidence="1">Uncharacterized protein</fullName>
    </submittedName>
</protein>
<comment type="caution">
    <text evidence="1">The sequence shown here is derived from an EMBL/GenBank/DDBJ whole genome shotgun (WGS) entry which is preliminary data.</text>
</comment>
<dbReference type="EMBL" id="LAZR01030336">
    <property type="protein sequence ID" value="KKL56918.1"/>
    <property type="molecule type" value="Genomic_DNA"/>
</dbReference>